<evidence type="ECO:0000256" key="3">
    <source>
        <dbReference type="ARBA" id="ARBA00022692"/>
    </source>
</evidence>
<feature type="disulfide bond" evidence="10">
    <location>
        <begin position="115"/>
        <end position="130"/>
    </location>
</feature>
<feature type="disulfide bond" evidence="10">
    <location>
        <begin position="296"/>
        <end position="311"/>
    </location>
</feature>
<feature type="disulfide bond" evidence="10">
    <location>
        <begin position="396"/>
        <end position="414"/>
    </location>
</feature>
<dbReference type="PROSITE" id="PS01209">
    <property type="entry name" value="LDLRA_1"/>
    <property type="match status" value="1"/>
</dbReference>
<dbReference type="PRINTS" id="PR00261">
    <property type="entry name" value="LDLRECEPTOR"/>
</dbReference>
<dbReference type="AlphaFoldDB" id="A0A1W0WEE4"/>
<feature type="chain" id="PRO_5012958227" evidence="11">
    <location>
        <begin position="21"/>
        <end position="427"/>
    </location>
</feature>
<keyword evidence="9" id="KW-0325">Glycoprotein</keyword>
<dbReference type="OrthoDB" id="10062665at2759"/>
<dbReference type="Gene3D" id="4.10.1220.10">
    <property type="entry name" value="EGF-type module"/>
    <property type="match status" value="2"/>
</dbReference>
<evidence type="ECO:0000256" key="7">
    <source>
        <dbReference type="ARBA" id="ARBA00023157"/>
    </source>
</evidence>
<dbReference type="Pfam" id="PF00057">
    <property type="entry name" value="Ldl_recept_a"/>
    <property type="match status" value="6"/>
</dbReference>
<evidence type="ECO:0000256" key="9">
    <source>
        <dbReference type="ARBA" id="ARBA00023180"/>
    </source>
</evidence>
<evidence type="ECO:0000313" key="13">
    <source>
        <dbReference type="Proteomes" id="UP000192578"/>
    </source>
</evidence>
<dbReference type="CDD" id="cd00112">
    <property type="entry name" value="LDLa"/>
    <property type="match status" value="3"/>
</dbReference>
<dbReference type="SMART" id="SM00192">
    <property type="entry name" value="LDLa"/>
    <property type="match status" value="7"/>
</dbReference>
<protein>
    <submittedName>
        <fullName evidence="12">Sortilin-related receptor</fullName>
    </submittedName>
</protein>
<dbReference type="Gene3D" id="4.10.400.10">
    <property type="entry name" value="Low-density Lipoprotein Receptor"/>
    <property type="match status" value="5"/>
</dbReference>
<keyword evidence="11" id="KW-0732">Signal</keyword>
<feature type="disulfide bond" evidence="10">
    <location>
        <begin position="408"/>
        <end position="423"/>
    </location>
</feature>
<feature type="disulfide bond" evidence="10">
    <location>
        <begin position="353"/>
        <end position="368"/>
    </location>
</feature>
<reference evidence="13" key="1">
    <citation type="submission" date="2017-01" db="EMBL/GenBank/DDBJ databases">
        <title>Comparative genomics of anhydrobiosis in the tardigrade Hypsibius dujardini.</title>
        <authorList>
            <person name="Yoshida Y."/>
            <person name="Koutsovoulos G."/>
            <person name="Laetsch D."/>
            <person name="Stevens L."/>
            <person name="Kumar S."/>
            <person name="Horikawa D."/>
            <person name="Ishino K."/>
            <person name="Komine S."/>
            <person name="Tomita M."/>
            <person name="Blaxter M."/>
            <person name="Arakawa K."/>
        </authorList>
    </citation>
    <scope>NUCLEOTIDE SEQUENCE [LARGE SCALE GENOMIC DNA]</scope>
    <source>
        <strain evidence="13">Z151</strain>
    </source>
</reference>
<dbReference type="EMBL" id="MTYJ01000121">
    <property type="protein sequence ID" value="OQV13558.1"/>
    <property type="molecule type" value="Genomic_DNA"/>
</dbReference>
<organism evidence="12 13">
    <name type="scientific">Hypsibius exemplaris</name>
    <name type="common">Freshwater tardigrade</name>
    <dbReference type="NCBI Taxonomy" id="2072580"/>
    <lineage>
        <taxon>Eukaryota</taxon>
        <taxon>Metazoa</taxon>
        <taxon>Ecdysozoa</taxon>
        <taxon>Tardigrada</taxon>
        <taxon>Eutardigrada</taxon>
        <taxon>Parachela</taxon>
        <taxon>Hypsibioidea</taxon>
        <taxon>Hypsibiidae</taxon>
        <taxon>Hypsibius</taxon>
    </lineage>
</organism>
<dbReference type="InterPro" id="IPR002172">
    <property type="entry name" value="LDrepeatLR_classA_rpt"/>
</dbReference>
<dbReference type="SUPFAM" id="SSF57424">
    <property type="entry name" value="LDL receptor-like module"/>
    <property type="match status" value="7"/>
</dbReference>
<evidence type="ECO:0000256" key="6">
    <source>
        <dbReference type="ARBA" id="ARBA00023136"/>
    </source>
</evidence>
<keyword evidence="4" id="KW-0677">Repeat</keyword>
<keyword evidence="3" id="KW-0812">Transmembrane</keyword>
<gene>
    <name evidence="12" type="ORF">BV898_12195</name>
</gene>
<keyword evidence="5" id="KW-1133">Transmembrane helix</keyword>
<dbReference type="Proteomes" id="UP000192578">
    <property type="component" value="Unassembled WGS sequence"/>
</dbReference>
<feature type="disulfide bond" evidence="10">
    <location>
        <begin position="169"/>
        <end position="184"/>
    </location>
</feature>
<dbReference type="PROSITE" id="PS50068">
    <property type="entry name" value="LDLRA_2"/>
    <property type="match status" value="7"/>
</dbReference>
<feature type="signal peptide" evidence="11">
    <location>
        <begin position="1"/>
        <end position="20"/>
    </location>
</feature>
<dbReference type="GO" id="GO:0012505">
    <property type="term" value="C:endomembrane system"/>
    <property type="evidence" value="ECO:0007669"/>
    <property type="project" value="UniProtKB-SubCell"/>
</dbReference>
<dbReference type="FunFam" id="4.10.400.10:FF:000045">
    <property type="entry name" value="Low-density lipoprotein receptor-related protein 2"/>
    <property type="match status" value="1"/>
</dbReference>
<dbReference type="GO" id="GO:0005886">
    <property type="term" value="C:plasma membrane"/>
    <property type="evidence" value="ECO:0007669"/>
    <property type="project" value="TreeGrafter"/>
</dbReference>
<keyword evidence="7 10" id="KW-1015">Disulfide bond</keyword>
<evidence type="ECO:0000256" key="1">
    <source>
        <dbReference type="ARBA" id="ARBA00004167"/>
    </source>
</evidence>
<name>A0A1W0WEE4_HYPEX</name>
<accession>A0A1W0WEE4</accession>
<keyword evidence="13" id="KW-1185">Reference proteome</keyword>
<comment type="caution">
    <text evidence="12">The sequence shown here is derived from an EMBL/GenBank/DDBJ whole genome shotgun (WGS) entry which is preliminary data.</text>
</comment>
<evidence type="ECO:0000313" key="12">
    <source>
        <dbReference type="EMBL" id="OQV13558.1"/>
    </source>
</evidence>
<keyword evidence="6" id="KW-0472">Membrane</keyword>
<evidence type="ECO:0000256" key="11">
    <source>
        <dbReference type="SAM" id="SignalP"/>
    </source>
</evidence>
<dbReference type="PANTHER" id="PTHR24270">
    <property type="entry name" value="LOW-DENSITY LIPOPROTEIN RECEPTOR-RELATED"/>
    <property type="match status" value="1"/>
</dbReference>
<dbReference type="InterPro" id="IPR036055">
    <property type="entry name" value="LDL_receptor-like_sf"/>
</dbReference>
<dbReference type="InterPro" id="IPR023415">
    <property type="entry name" value="LDLR_class-A_CS"/>
</dbReference>
<feature type="disulfide bond" evidence="10">
    <location>
        <begin position="389"/>
        <end position="401"/>
    </location>
</feature>
<proteinExistence type="predicted"/>
<feature type="disulfide bond" evidence="10">
    <location>
        <begin position="232"/>
        <end position="247"/>
    </location>
</feature>
<evidence type="ECO:0000256" key="8">
    <source>
        <dbReference type="ARBA" id="ARBA00023170"/>
    </source>
</evidence>
<comment type="subcellular location">
    <subcellularLocation>
        <location evidence="2">Endomembrane system</location>
    </subcellularLocation>
    <subcellularLocation>
        <location evidence="1">Membrane</location>
        <topology evidence="1">Single-pass membrane protein</topology>
    </subcellularLocation>
</comment>
<sequence>MISSVFALVLTVALLQVCHCAIQPSSNLRRCTRADGSIGFGCPLPFGSWCNRNSSLCNGLNDCLDGSDELNCPVMIRSNLATTLAGMVSCVQDNGSPGVKCDQTAPGCAPYDYLCDGEEDCTNGQDELLCPIGTPKKGVTACVRNDGSAGYRCLATTGMDYCWPASWKCDGGKDCEDGRDEVDCPAGTSRSGLAALVALLSPVAYPLCRRTDGTVGFTCRRGGYCFPASFSCDGQTHCDNGADERNCPAVGGRSQATLTPQDPTALLRCLRPNNLGIGFKCSASLLEPCYDNSNACDGHRNCANGRDELNCNNGGVLVVAPLKPGFQACRRVDGTDGIVCPATRQCMPHAWICDGDRDCSDGIDETQCRSSALTVPATNTITASNHASCGTTEFQCTNGRCVPDRYRCDGSEDCSDRSDELNCHTRG</sequence>
<evidence type="ECO:0000256" key="2">
    <source>
        <dbReference type="ARBA" id="ARBA00004308"/>
    </source>
</evidence>
<evidence type="ECO:0000256" key="4">
    <source>
        <dbReference type="ARBA" id="ARBA00022737"/>
    </source>
</evidence>
<dbReference type="GO" id="GO:0016192">
    <property type="term" value="P:vesicle-mediated transport"/>
    <property type="evidence" value="ECO:0007669"/>
    <property type="project" value="UniProtKB-ARBA"/>
</dbReference>
<evidence type="ECO:0000256" key="10">
    <source>
        <dbReference type="PROSITE-ProRule" id="PRU00124"/>
    </source>
</evidence>
<keyword evidence="8 12" id="KW-0675">Receptor</keyword>
<feature type="disulfide bond" evidence="10">
    <location>
        <begin position="57"/>
        <end position="72"/>
    </location>
</feature>
<evidence type="ECO:0000256" key="5">
    <source>
        <dbReference type="ARBA" id="ARBA00022989"/>
    </source>
</evidence>
<comment type="caution">
    <text evidence="10">Lacks conserved residue(s) required for the propagation of feature annotation.</text>
</comment>
<dbReference type="InterPro" id="IPR050685">
    <property type="entry name" value="LDLR"/>
</dbReference>